<reference evidence="7" key="1">
    <citation type="submission" date="2021-06" db="EMBL/GenBank/DDBJ databases">
        <title>Emergence of genetically related NDM-1-producing Providencia rettgeri strains in Argentina.</title>
        <authorList>
            <person name="Pasteran F."/>
            <person name="Meo A."/>
            <person name="Gomez S."/>
            <person name="Derdoy L."/>
            <person name="Albronoz E."/>
            <person name="Faccone D."/>
            <person name="Guerriero L."/>
            <person name="Archuby D."/>
            <person name="Tarzia A."/>
            <person name="Lopez M."/>
            <person name="Corso A."/>
        </authorList>
    </citation>
    <scope>NUCLEOTIDE SEQUENCE</scope>
    <source>
        <strain evidence="7">PreM15628</strain>
    </source>
</reference>
<evidence type="ECO:0000313" key="6">
    <source>
        <dbReference type="EMBL" id="QWQ19395.2"/>
    </source>
</evidence>
<feature type="zinc finger region" description="dksA C4-type" evidence="4">
    <location>
        <begin position="35"/>
        <end position="59"/>
    </location>
</feature>
<dbReference type="Gene3D" id="1.20.120.910">
    <property type="entry name" value="DksA, coiled-coil domain"/>
    <property type="match status" value="1"/>
</dbReference>
<dbReference type="Pfam" id="PF01258">
    <property type="entry name" value="zf-dskA_traR"/>
    <property type="match status" value="1"/>
</dbReference>
<dbReference type="InterPro" id="IPR000962">
    <property type="entry name" value="Znf_DskA_TraR"/>
</dbReference>
<dbReference type="NCBIfam" id="TIGR02419">
    <property type="entry name" value="C4_traR_proteo"/>
    <property type="match status" value="1"/>
</dbReference>
<evidence type="ECO:0000256" key="2">
    <source>
        <dbReference type="ARBA" id="ARBA00022771"/>
    </source>
</evidence>
<sequence length="83" mass="9683">MSKEIDRASDHEMLMREQQIKTITNRLVSVSAFECEDCGKPIPEERRIASQGCIRCIDCQTIFELKSKHYRSVWGWKENMSSS</sequence>
<dbReference type="GO" id="GO:0008270">
    <property type="term" value="F:zinc ion binding"/>
    <property type="evidence" value="ECO:0007669"/>
    <property type="project" value="UniProtKB-KW"/>
</dbReference>
<gene>
    <name evidence="6" type="ORF">KOF27_12185</name>
    <name evidence="7" type="ORF">KOF27_19505</name>
</gene>
<evidence type="ECO:0000259" key="5">
    <source>
        <dbReference type="Pfam" id="PF01258"/>
    </source>
</evidence>
<dbReference type="GO" id="GO:1900378">
    <property type="term" value="P:positive regulation of secondary metabolite biosynthetic process"/>
    <property type="evidence" value="ECO:0007669"/>
    <property type="project" value="TreeGrafter"/>
</dbReference>
<evidence type="ECO:0000256" key="3">
    <source>
        <dbReference type="ARBA" id="ARBA00022833"/>
    </source>
</evidence>
<accession>A0AAJ4TI75</accession>
<evidence type="ECO:0000256" key="1">
    <source>
        <dbReference type="ARBA" id="ARBA00022723"/>
    </source>
</evidence>
<proteinExistence type="predicted"/>
<feature type="domain" description="Zinc finger DksA/TraR C4-type" evidence="5">
    <location>
        <begin position="35"/>
        <end position="64"/>
    </location>
</feature>
<evidence type="ECO:0000256" key="4">
    <source>
        <dbReference type="PROSITE-ProRule" id="PRU00510"/>
    </source>
</evidence>
<evidence type="ECO:0000313" key="8">
    <source>
        <dbReference type="Proteomes" id="UP000682358"/>
    </source>
</evidence>
<dbReference type="Proteomes" id="UP000682358">
    <property type="component" value="Chromosome"/>
</dbReference>
<dbReference type="PROSITE" id="PS51128">
    <property type="entry name" value="ZF_DKSA_2"/>
    <property type="match status" value="1"/>
</dbReference>
<dbReference type="SUPFAM" id="SSF57716">
    <property type="entry name" value="Glucocorticoid receptor-like (DNA-binding domain)"/>
    <property type="match status" value="1"/>
</dbReference>
<dbReference type="InterPro" id="IPR012783">
    <property type="entry name" value="Znf_C4_TraR"/>
</dbReference>
<protein>
    <submittedName>
        <fullName evidence="7">TraR/DksA family transcriptional regulator</fullName>
    </submittedName>
</protein>
<dbReference type="AlphaFoldDB" id="A0AAJ4TI75"/>
<name>A0AAJ4TI75_PRORE</name>
<dbReference type="PANTHER" id="PTHR38777">
    <property type="entry name" value="FELS-2 PROPHAGE PROTEIN"/>
    <property type="match status" value="1"/>
</dbReference>
<dbReference type="PANTHER" id="PTHR38777:SF1">
    <property type="entry name" value="DNAK SUPPRESSOR PROTEIN"/>
    <property type="match status" value="1"/>
</dbReference>
<organism evidence="7 8">
    <name type="scientific">Providencia rettgeri</name>
    <dbReference type="NCBI Taxonomy" id="587"/>
    <lineage>
        <taxon>Bacteria</taxon>
        <taxon>Pseudomonadati</taxon>
        <taxon>Pseudomonadota</taxon>
        <taxon>Gammaproteobacteria</taxon>
        <taxon>Enterobacterales</taxon>
        <taxon>Morganellaceae</taxon>
        <taxon>Providencia</taxon>
    </lineage>
</organism>
<dbReference type="EMBL" id="CP076405">
    <property type="protein sequence ID" value="QWQ19395.2"/>
    <property type="molecule type" value="Genomic_DNA"/>
</dbReference>
<dbReference type="EMBL" id="CP076405">
    <property type="protein sequence ID" value="QWQ20713.2"/>
    <property type="molecule type" value="Genomic_DNA"/>
</dbReference>
<keyword evidence="3" id="KW-0862">Zinc</keyword>
<keyword evidence="2" id="KW-0863">Zinc-finger</keyword>
<keyword evidence="1" id="KW-0479">Metal-binding</keyword>
<evidence type="ECO:0000313" key="7">
    <source>
        <dbReference type="EMBL" id="QWQ20713.2"/>
    </source>
</evidence>